<evidence type="ECO:0000256" key="1">
    <source>
        <dbReference type="SAM" id="MobiDB-lite"/>
    </source>
</evidence>
<evidence type="ECO:0000256" key="2">
    <source>
        <dbReference type="SAM" id="SignalP"/>
    </source>
</evidence>
<evidence type="ECO:0000313" key="4">
    <source>
        <dbReference type="Proteomes" id="UP000073492"/>
    </source>
</evidence>
<feature type="region of interest" description="Disordered" evidence="1">
    <location>
        <begin position="66"/>
        <end position="102"/>
    </location>
</feature>
<comment type="caution">
    <text evidence="3">The sequence shown here is derived from an EMBL/GenBank/DDBJ whole genome shotgun (WGS) entry which is preliminary data.</text>
</comment>
<keyword evidence="4" id="KW-1185">Reference proteome</keyword>
<evidence type="ECO:0000313" key="3">
    <source>
        <dbReference type="EMBL" id="KXT10721.1"/>
    </source>
</evidence>
<gene>
    <name evidence="3" type="ORF">AC579_1834</name>
</gene>
<protein>
    <submittedName>
        <fullName evidence="3">Uncharacterized protein</fullName>
    </submittedName>
</protein>
<keyword evidence="2" id="KW-0732">Signal</keyword>
<accession>A0A139I7J5</accession>
<dbReference type="Proteomes" id="UP000073492">
    <property type="component" value="Unassembled WGS sequence"/>
</dbReference>
<feature type="signal peptide" evidence="2">
    <location>
        <begin position="1"/>
        <end position="32"/>
    </location>
</feature>
<reference evidence="3 4" key="1">
    <citation type="submission" date="2015-07" db="EMBL/GenBank/DDBJ databases">
        <title>Comparative genomics of the Sigatoka disease complex on banana suggests a link between parallel evolutionary changes in Pseudocercospora fijiensis and Pseudocercospora eumusae and increased virulence on the banana host.</title>
        <authorList>
            <person name="Chang T.-C."/>
            <person name="Salvucci A."/>
            <person name="Crous P.W."/>
            <person name="Stergiopoulos I."/>
        </authorList>
    </citation>
    <scope>NUCLEOTIDE SEQUENCE [LARGE SCALE GENOMIC DNA]</scope>
    <source>
        <strain evidence="3 4">CBS 116634</strain>
    </source>
</reference>
<proteinExistence type="predicted"/>
<name>A0A139I7J5_9PEZI</name>
<feature type="compositionally biased region" description="Basic and acidic residues" evidence="1">
    <location>
        <begin position="82"/>
        <end position="96"/>
    </location>
</feature>
<feature type="chain" id="PRO_5007297213" evidence="2">
    <location>
        <begin position="33"/>
        <end position="102"/>
    </location>
</feature>
<organism evidence="3 4">
    <name type="scientific">Pseudocercospora musae</name>
    <dbReference type="NCBI Taxonomy" id="113226"/>
    <lineage>
        <taxon>Eukaryota</taxon>
        <taxon>Fungi</taxon>
        <taxon>Dikarya</taxon>
        <taxon>Ascomycota</taxon>
        <taxon>Pezizomycotina</taxon>
        <taxon>Dothideomycetes</taxon>
        <taxon>Dothideomycetidae</taxon>
        <taxon>Mycosphaerellales</taxon>
        <taxon>Mycosphaerellaceae</taxon>
        <taxon>Pseudocercospora</taxon>
    </lineage>
</organism>
<sequence>MARHARSKQPKAMAKLVSLIGVFALLLAVVTAFEPENHVQATLPLSVGGATLIALPFSQKFQTAMDPDSAYRRPHVPTSRQQRRDEQRRARKEMLAEIKTGS</sequence>
<dbReference type="EMBL" id="LFZO01000242">
    <property type="protein sequence ID" value="KXT10721.1"/>
    <property type="molecule type" value="Genomic_DNA"/>
</dbReference>
<dbReference type="AlphaFoldDB" id="A0A139I7J5"/>